<dbReference type="EMBL" id="JAENGY010003095">
    <property type="protein sequence ID" value="KAG6942456.1"/>
    <property type="molecule type" value="Genomic_DNA"/>
</dbReference>
<name>A0A8J5IRV6_9STRA</name>
<accession>A0A8J5IRV6</accession>
<evidence type="ECO:0000313" key="1">
    <source>
        <dbReference type="EMBL" id="KAG6942456.1"/>
    </source>
</evidence>
<reference evidence="1" key="1">
    <citation type="submission" date="2021-01" db="EMBL/GenBank/DDBJ databases">
        <title>Phytophthora aleatoria, a newly-described species from Pinus radiata is distinct from Phytophthora cactorum isolates based on comparative genomics.</title>
        <authorList>
            <person name="Mcdougal R."/>
            <person name="Panda P."/>
            <person name="Williams N."/>
            <person name="Studholme D.J."/>
        </authorList>
    </citation>
    <scope>NUCLEOTIDE SEQUENCE</scope>
    <source>
        <strain evidence="1">NZFS 4037</strain>
    </source>
</reference>
<organism evidence="1 2">
    <name type="scientific">Phytophthora aleatoria</name>
    <dbReference type="NCBI Taxonomy" id="2496075"/>
    <lineage>
        <taxon>Eukaryota</taxon>
        <taxon>Sar</taxon>
        <taxon>Stramenopiles</taxon>
        <taxon>Oomycota</taxon>
        <taxon>Peronosporomycetes</taxon>
        <taxon>Peronosporales</taxon>
        <taxon>Peronosporaceae</taxon>
        <taxon>Phytophthora</taxon>
    </lineage>
</organism>
<comment type="caution">
    <text evidence="1">The sequence shown here is derived from an EMBL/GenBank/DDBJ whole genome shotgun (WGS) entry which is preliminary data.</text>
</comment>
<dbReference type="Proteomes" id="UP000709295">
    <property type="component" value="Unassembled WGS sequence"/>
</dbReference>
<keyword evidence="2" id="KW-1185">Reference proteome</keyword>
<dbReference type="AlphaFoldDB" id="A0A8J5IRV6"/>
<protein>
    <submittedName>
        <fullName evidence="1">Uncharacterized protein</fullName>
    </submittedName>
</protein>
<proteinExistence type="predicted"/>
<gene>
    <name evidence="1" type="ORF">JG688_00018103</name>
</gene>
<sequence>MRKFNVKRDMPGLQQEWFEYRVMEQRGIEVWGPTETRIRYIMFVLLQDVYSRSEMRLIRRPCKESFSRMFRSFVTKRLTCFSSRFQDGGCCCQLYRLSNSGGR</sequence>
<evidence type="ECO:0000313" key="2">
    <source>
        <dbReference type="Proteomes" id="UP000709295"/>
    </source>
</evidence>